<protein>
    <submittedName>
        <fullName evidence="2">Uncharacterized protein</fullName>
    </submittedName>
</protein>
<accession>A0AAV0NGN9</accession>
<reference evidence="2" key="1">
    <citation type="submission" date="2022-08" db="EMBL/GenBank/DDBJ databases">
        <authorList>
            <person name="Gutierrez-Valencia J."/>
        </authorList>
    </citation>
    <scope>NUCLEOTIDE SEQUENCE</scope>
</reference>
<sequence>MKTLSVIILLMVVHHFAVICHGRDYHEPLPLHPPLHPPYMCVKAVIPGQQACMFMTCDYQCRRLLGYESYGHCPWLTCQCFYPCDEEPHKHKLRP</sequence>
<gene>
    <name evidence="2" type="ORF">LITE_LOCUS33246</name>
</gene>
<evidence type="ECO:0000313" key="2">
    <source>
        <dbReference type="EMBL" id="CAI0457723.1"/>
    </source>
</evidence>
<proteinExistence type="predicted"/>
<dbReference type="EMBL" id="CAMGYJ010000008">
    <property type="protein sequence ID" value="CAI0457723.1"/>
    <property type="molecule type" value="Genomic_DNA"/>
</dbReference>
<name>A0AAV0NGN9_9ROSI</name>
<feature type="signal peptide" evidence="1">
    <location>
        <begin position="1"/>
        <end position="22"/>
    </location>
</feature>
<keyword evidence="3" id="KW-1185">Reference proteome</keyword>
<feature type="chain" id="PRO_5044009956" evidence="1">
    <location>
        <begin position="23"/>
        <end position="95"/>
    </location>
</feature>
<comment type="caution">
    <text evidence="2">The sequence shown here is derived from an EMBL/GenBank/DDBJ whole genome shotgun (WGS) entry which is preliminary data.</text>
</comment>
<evidence type="ECO:0000256" key="1">
    <source>
        <dbReference type="SAM" id="SignalP"/>
    </source>
</evidence>
<evidence type="ECO:0000313" key="3">
    <source>
        <dbReference type="Proteomes" id="UP001154282"/>
    </source>
</evidence>
<dbReference type="Proteomes" id="UP001154282">
    <property type="component" value="Unassembled WGS sequence"/>
</dbReference>
<dbReference type="AlphaFoldDB" id="A0AAV0NGN9"/>
<organism evidence="2 3">
    <name type="scientific">Linum tenue</name>
    <dbReference type="NCBI Taxonomy" id="586396"/>
    <lineage>
        <taxon>Eukaryota</taxon>
        <taxon>Viridiplantae</taxon>
        <taxon>Streptophyta</taxon>
        <taxon>Embryophyta</taxon>
        <taxon>Tracheophyta</taxon>
        <taxon>Spermatophyta</taxon>
        <taxon>Magnoliopsida</taxon>
        <taxon>eudicotyledons</taxon>
        <taxon>Gunneridae</taxon>
        <taxon>Pentapetalae</taxon>
        <taxon>rosids</taxon>
        <taxon>fabids</taxon>
        <taxon>Malpighiales</taxon>
        <taxon>Linaceae</taxon>
        <taxon>Linum</taxon>
    </lineage>
</organism>
<keyword evidence="1" id="KW-0732">Signal</keyword>